<feature type="transmembrane region" description="Helical" evidence="5">
    <location>
        <begin position="330"/>
        <end position="359"/>
    </location>
</feature>
<dbReference type="Pfam" id="PF00916">
    <property type="entry name" value="Sulfate_transp"/>
    <property type="match status" value="1"/>
</dbReference>
<feature type="transmembrane region" description="Helical" evidence="5">
    <location>
        <begin position="380"/>
        <end position="409"/>
    </location>
</feature>
<proteinExistence type="predicted"/>
<feature type="transmembrane region" description="Helical" evidence="5">
    <location>
        <begin position="244"/>
        <end position="266"/>
    </location>
</feature>
<dbReference type="AlphaFoldDB" id="A0A6J7B8P7"/>
<dbReference type="PANTHER" id="PTHR11814">
    <property type="entry name" value="SULFATE TRANSPORTER"/>
    <property type="match status" value="1"/>
</dbReference>
<feature type="transmembrane region" description="Helical" evidence="5">
    <location>
        <begin position="169"/>
        <end position="187"/>
    </location>
</feature>
<evidence type="ECO:0000256" key="5">
    <source>
        <dbReference type="SAM" id="Phobius"/>
    </source>
</evidence>
<dbReference type="InterPro" id="IPR011547">
    <property type="entry name" value="SLC26A/SulP_dom"/>
</dbReference>
<reference evidence="7" key="1">
    <citation type="submission" date="2020-05" db="EMBL/GenBank/DDBJ databases">
        <authorList>
            <person name="Chiriac C."/>
            <person name="Salcher M."/>
            <person name="Ghai R."/>
            <person name="Kavagutti S V."/>
        </authorList>
    </citation>
    <scope>NUCLEOTIDE SEQUENCE</scope>
</reference>
<name>A0A6J7B8P7_9ZZZZ</name>
<accession>A0A6J7B8P7</accession>
<gene>
    <name evidence="7" type="ORF">UFOPK3243_00436</name>
</gene>
<comment type="subcellular location">
    <subcellularLocation>
        <location evidence="1">Membrane</location>
        <topology evidence="1">Multi-pass membrane protein</topology>
    </subcellularLocation>
</comment>
<evidence type="ECO:0000256" key="3">
    <source>
        <dbReference type="ARBA" id="ARBA00022989"/>
    </source>
</evidence>
<keyword evidence="2 5" id="KW-0812">Transmembrane</keyword>
<dbReference type="GO" id="GO:0016020">
    <property type="term" value="C:membrane"/>
    <property type="evidence" value="ECO:0007669"/>
    <property type="project" value="UniProtKB-SubCell"/>
</dbReference>
<keyword evidence="4 5" id="KW-0472">Membrane</keyword>
<dbReference type="GO" id="GO:0055085">
    <property type="term" value="P:transmembrane transport"/>
    <property type="evidence" value="ECO:0007669"/>
    <property type="project" value="InterPro"/>
</dbReference>
<evidence type="ECO:0000313" key="7">
    <source>
        <dbReference type="EMBL" id="CAB4841425.1"/>
    </source>
</evidence>
<feature type="transmembrane region" description="Helical" evidence="5">
    <location>
        <begin position="20"/>
        <end position="40"/>
    </location>
</feature>
<evidence type="ECO:0000256" key="4">
    <source>
        <dbReference type="ARBA" id="ARBA00023136"/>
    </source>
</evidence>
<evidence type="ECO:0000256" key="1">
    <source>
        <dbReference type="ARBA" id="ARBA00004141"/>
    </source>
</evidence>
<feature type="transmembrane region" description="Helical" evidence="5">
    <location>
        <begin position="89"/>
        <end position="109"/>
    </location>
</feature>
<dbReference type="InterPro" id="IPR001902">
    <property type="entry name" value="SLC26A/SulP_fam"/>
</dbReference>
<feature type="transmembrane region" description="Helical" evidence="5">
    <location>
        <begin position="287"/>
        <end position="310"/>
    </location>
</feature>
<sequence>MKLFEHGDFPASRKEFLADLVAGITVAIVALPLAIGFGITSGLSATAGISTAIVAGFIAALLGGSRFQVSGPTGAMTVVLIPVISKHGITAIPVLGIMAAAILLLMSALKLGKFIKKVPEPVVEGFTVGIALLIMLQQFPYALGVTKGEGDRTIVSAFNTAKDALSVGLHWQTIFVVALTLFIKFNIVRVLEKFHIKPYIPASFSALAITSFFVVLLNLSVARIGDIPRNVVMWNPPSFSGIDFTGLLLPALSIALLAAIEALLAARVADDLANVSLDKEFKPNQELMGQGLATIASSFVGGMPSTGAIARTGVNVRSHAHSRVAAMAHALFLLIITLFLAPIFSQIPTAAIAGVLIGTSFRIFNKATMLEIFSSTKSNIAIFLVTATVTLGVDLIWGIIAGVASHVILKRFIKKGAL</sequence>
<feature type="transmembrane region" description="Helical" evidence="5">
    <location>
        <begin position="121"/>
        <end position="139"/>
    </location>
</feature>
<evidence type="ECO:0000259" key="6">
    <source>
        <dbReference type="Pfam" id="PF00916"/>
    </source>
</evidence>
<evidence type="ECO:0000256" key="2">
    <source>
        <dbReference type="ARBA" id="ARBA00022692"/>
    </source>
</evidence>
<organism evidence="7">
    <name type="scientific">freshwater metagenome</name>
    <dbReference type="NCBI Taxonomy" id="449393"/>
    <lineage>
        <taxon>unclassified sequences</taxon>
        <taxon>metagenomes</taxon>
        <taxon>ecological metagenomes</taxon>
    </lineage>
</organism>
<feature type="transmembrane region" description="Helical" evidence="5">
    <location>
        <begin position="199"/>
        <end position="224"/>
    </location>
</feature>
<dbReference type="EMBL" id="CAFAZZ010000029">
    <property type="protein sequence ID" value="CAB4841425.1"/>
    <property type="molecule type" value="Genomic_DNA"/>
</dbReference>
<feature type="transmembrane region" description="Helical" evidence="5">
    <location>
        <begin position="47"/>
        <end position="69"/>
    </location>
</feature>
<protein>
    <submittedName>
        <fullName evidence="7">Unannotated protein</fullName>
    </submittedName>
</protein>
<keyword evidence="3 5" id="KW-1133">Transmembrane helix</keyword>
<feature type="domain" description="SLC26A/SulP transporter" evidence="6">
    <location>
        <begin position="16"/>
        <end position="386"/>
    </location>
</feature>